<name>A0A8H2VC82_9SACH</name>
<comment type="caution">
    <text evidence="2">The sequence shown here is derived from an EMBL/GenBank/DDBJ whole genome shotgun (WGS) entry which is preliminary data.</text>
</comment>
<dbReference type="RefSeq" id="XP_041404639.1">
    <property type="nucleotide sequence ID" value="XM_041548705.1"/>
</dbReference>
<evidence type="ECO:0000256" key="1">
    <source>
        <dbReference type="SAM" id="MobiDB-lite"/>
    </source>
</evidence>
<organism evidence="2 3">
    <name type="scientific">Maudiozyma barnettii</name>
    <dbReference type="NCBI Taxonomy" id="61262"/>
    <lineage>
        <taxon>Eukaryota</taxon>
        <taxon>Fungi</taxon>
        <taxon>Dikarya</taxon>
        <taxon>Ascomycota</taxon>
        <taxon>Saccharomycotina</taxon>
        <taxon>Saccharomycetes</taxon>
        <taxon>Saccharomycetales</taxon>
        <taxon>Saccharomycetaceae</taxon>
        <taxon>Maudiozyma</taxon>
    </lineage>
</organism>
<feature type="compositionally biased region" description="Polar residues" evidence="1">
    <location>
        <begin position="38"/>
        <end position="54"/>
    </location>
</feature>
<dbReference type="OrthoDB" id="4036571at2759"/>
<evidence type="ECO:0000313" key="3">
    <source>
        <dbReference type="Proteomes" id="UP000644660"/>
    </source>
</evidence>
<dbReference type="AlphaFoldDB" id="A0A8H2VC82"/>
<feature type="compositionally biased region" description="Polar residues" evidence="1">
    <location>
        <begin position="12"/>
        <end position="29"/>
    </location>
</feature>
<sequence length="146" mass="16135">MNRNPKPPSKSGALSPSVSTKPKLTSWAQAATKAAPNRITTQTKSPHLQLSTSIDVLKEGPSNGPATQMKKSNRKPNKVHYNRTEVQTFMNNLYQNYLQDSSLTIYDDLENSSNNVSSWDSYSSTKSRNKKYGCLAEVAAALKNIK</sequence>
<feature type="region of interest" description="Disordered" evidence="1">
    <location>
        <begin position="1"/>
        <end position="79"/>
    </location>
</feature>
<reference evidence="2 3" key="1">
    <citation type="submission" date="2020-05" db="EMBL/GenBank/DDBJ databases">
        <authorList>
            <person name="Casaregola S."/>
            <person name="Devillers H."/>
            <person name="Grondin C."/>
        </authorList>
    </citation>
    <scope>NUCLEOTIDE SEQUENCE [LARGE SCALE GENOMIC DNA]</scope>
    <source>
        <strain evidence="2 3">CLIB 1767</strain>
    </source>
</reference>
<proteinExistence type="predicted"/>
<gene>
    <name evidence="2" type="ORF">KABA2_01S17402</name>
</gene>
<dbReference type="GeneID" id="64855732"/>
<protein>
    <submittedName>
        <fullName evidence="2">Similar to Saccharomyces cerevisiae YDL053C PBP4 Pbp1p binding protein, interacts strongly with Pab1p-binding protein 1 (Pbp1p) in the yeast two-hybrid system</fullName>
    </submittedName>
</protein>
<accession>A0A8H2VC82</accession>
<dbReference type="Proteomes" id="UP000644660">
    <property type="component" value="Unassembled WGS sequence"/>
</dbReference>
<keyword evidence="3" id="KW-1185">Reference proteome</keyword>
<evidence type="ECO:0000313" key="2">
    <source>
        <dbReference type="EMBL" id="CAB4252601.1"/>
    </source>
</evidence>
<dbReference type="EMBL" id="CAEFZW010000001">
    <property type="protein sequence ID" value="CAB4252601.1"/>
    <property type="molecule type" value="Genomic_DNA"/>
</dbReference>